<dbReference type="Gene3D" id="2.102.10.10">
    <property type="entry name" value="Rieske [2Fe-2S] iron-sulphur domain"/>
    <property type="match status" value="1"/>
</dbReference>
<evidence type="ECO:0000313" key="12">
    <source>
        <dbReference type="EMBL" id="QLY33918.1"/>
    </source>
</evidence>
<dbReference type="AlphaFoldDB" id="A0A7D6ZHS5"/>
<comment type="cofactor">
    <cofactor evidence="9">
        <name>[2Fe-2S] cluster</name>
        <dbReference type="ChEBI" id="CHEBI:190135"/>
    </cofactor>
</comment>
<dbReference type="GO" id="GO:0016705">
    <property type="term" value="F:oxidoreductase activity, acting on paired donors, with incorporation or reduction of molecular oxygen"/>
    <property type="evidence" value="ECO:0007669"/>
    <property type="project" value="UniProtKB-ARBA"/>
</dbReference>
<dbReference type="CDD" id="cd03467">
    <property type="entry name" value="Rieske"/>
    <property type="match status" value="1"/>
</dbReference>
<evidence type="ECO:0000256" key="6">
    <source>
        <dbReference type="ARBA" id="ARBA00023014"/>
    </source>
</evidence>
<dbReference type="Proteomes" id="UP000515512">
    <property type="component" value="Chromosome"/>
</dbReference>
<evidence type="ECO:0000313" key="13">
    <source>
        <dbReference type="Proteomes" id="UP000515512"/>
    </source>
</evidence>
<keyword evidence="10" id="KW-0732">Signal</keyword>
<feature type="domain" description="Rieske" evidence="11">
    <location>
        <begin position="37"/>
        <end position="129"/>
    </location>
</feature>
<sequence>MTDPPGIPRRTVLGCAAACALAASAGCSAGRAEDPAPFTAAATDIPVGGGVVYAERSTIITQPNPGEFQAFSTACPHQGCAVTEIRDGQLVCPCHGSRFRLADGSVERGPARDALSRRAIQVSGTDLRIT</sequence>
<accession>A0A7D6ZHS5</accession>
<dbReference type="SUPFAM" id="SSF50022">
    <property type="entry name" value="ISP domain"/>
    <property type="match status" value="1"/>
</dbReference>
<evidence type="ECO:0000256" key="2">
    <source>
        <dbReference type="ARBA" id="ARBA00015816"/>
    </source>
</evidence>
<evidence type="ECO:0000256" key="5">
    <source>
        <dbReference type="ARBA" id="ARBA00023004"/>
    </source>
</evidence>
<evidence type="ECO:0000259" key="11">
    <source>
        <dbReference type="PROSITE" id="PS51296"/>
    </source>
</evidence>
<dbReference type="InterPro" id="IPR017941">
    <property type="entry name" value="Rieske_2Fe-2S"/>
</dbReference>
<dbReference type="Pfam" id="PF00355">
    <property type="entry name" value="Rieske"/>
    <property type="match status" value="1"/>
</dbReference>
<dbReference type="GO" id="GO:0051537">
    <property type="term" value="F:2 iron, 2 sulfur cluster binding"/>
    <property type="evidence" value="ECO:0007669"/>
    <property type="project" value="UniProtKB-KW"/>
</dbReference>
<dbReference type="KEGG" id="nhu:H0264_18300"/>
<keyword evidence="5" id="KW-0408">Iron</keyword>
<dbReference type="PROSITE" id="PS51296">
    <property type="entry name" value="RIESKE"/>
    <property type="match status" value="1"/>
</dbReference>
<keyword evidence="6" id="KW-0411">Iron-sulfur</keyword>
<dbReference type="PRINTS" id="PR00162">
    <property type="entry name" value="RIESKE"/>
</dbReference>
<keyword evidence="3" id="KW-0001">2Fe-2S</keyword>
<feature type="chain" id="PRO_5038688291" description="Cytochrome bc1 complex Rieske iron-sulfur subunit" evidence="10">
    <location>
        <begin position="26"/>
        <end position="130"/>
    </location>
</feature>
<protein>
    <recommendedName>
        <fullName evidence="2">Cytochrome bc1 complex Rieske iron-sulfur subunit</fullName>
    </recommendedName>
    <alternativeName>
        <fullName evidence="8">Cytochrome bc1 reductase complex subunit QcrA</fullName>
    </alternativeName>
</protein>
<gene>
    <name evidence="12" type="ORF">H0264_18300</name>
</gene>
<dbReference type="GO" id="GO:0004497">
    <property type="term" value="F:monooxygenase activity"/>
    <property type="evidence" value="ECO:0007669"/>
    <property type="project" value="UniProtKB-ARBA"/>
</dbReference>
<dbReference type="InterPro" id="IPR036922">
    <property type="entry name" value="Rieske_2Fe-2S_sf"/>
</dbReference>
<dbReference type="InterPro" id="IPR006311">
    <property type="entry name" value="TAT_signal"/>
</dbReference>
<evidence type="ECO:0000256" key="3">
    <source>
        <dbReference type="ARBA" id="ARBA00022714"/>
    </source>
</evidence>
<name>A0A7D6ZHS5_9NOCA</name>
<dbReference type="GO" id="GO:0016020">
    <property type="term" value="C:membrane"/>
    <property type="evidence" value="ECO:0007669"/>
    <property type="project" value="InterPro"/>
</dbReference>
<dbReference type="RefSeq" id="WP_181585083.1">
    <property type="nucleotide sequence ID" value="NZ_CP059399.1"/>
</dbReference>
<evidence type="ECO:0000256" key="7">
    <source>
        <dbReference type="ARBA" id="ARBA00023157"/>
    </source>
</evidence>
<proteinExistence type="predicted"/>
<dbReference type="GO" id="GO:0046872">
    <property type="term" value="F:metal ion binding"/>
    <property type="evidence" value="ECO:0007669"/>
    <property type="project" value="UniProtKB-KW"/>
</dbReference>
<keyword evidence="7" id="KW-1015">Disulfide bond</keyword>
<evidence type="ECO:0000256" key="8">
    <source>
        <dbReference type="ARBA" id="ARBA00029586"/>
    </source>
</evidence>
<reference evidence="12 13" key="1">
    <citation type="submission" date="2020-07" db="EMBL/GenBank/DDBJ databases">
        <authorList>
            <person name="Zhuang K."/>
            <person name="Ran Y."/>
        </authorList>
    </citation>
    <scope>NUCLEOTIDE SEQUENCE [LARGE SCALE GENOMIC DNA]</scope>
    <source>
        <strain evidence="12 13">WCH-YHL-001</strain>
    </source>
</reference>
<feature type="signal peptide" evidence="10">
    <location>
        <begin position="1"/>
        <end position="25"/>
    </location>
</feature>
<evidence type="ECO:0000256" key="1">
    <source>
        <dbReference type="ARBA" id="ARBA00002494"/>
    </source>
</evidence>
<dbReference type="PANTHER" id="PTHR10134">
    <property type="entry name" value="CYTOCHROME B-C1 COMPLEX SUBUNIT RIESKE, MITOCHONDRIAL"/>
    <property type="match status" value="1"/>
</dbReference>
<organism evidence="12 13">
    <name type="scientific">Nocardia huaxiensis</name>
    <dbReference type="NCBI Taxonomy" id="2755382"/>
    <lineage>
        <taxon>Bacteria</taxon>
        <taxon>Bacillati</taxon>
        <taxon>Actinomycetota</taxon>
        <taxon>Actinomycetes</taxon>
        <taxon>Mycobacteriales</taxon>
        <taxon>Nocardiaceae</taxon>
        <taxon>Nocardia</taxon>
    </lineage>
</organism>
<dbReference type="EMBL" id="CP059399">
    <property type="protein sequence ID" value="QLY33918.1"/>
    <property type="molecule type" value="Genomic_DNA"/>
</dbReference>
<dbReference type="InterPro" id="IPR014349">
    <property type="entry name" value="Rieske_Fe-S_prot"/>
</dbReference>
<comment type="function">
    <text evidence="1">Iron-sulfur subunit of the cytochrome bc1 complex, an essential component of the respiratory electron transport chain required for ATP synthesis. The bc1 complex catalyzes the oxidation of menaquinol and the reduction of cytochrome c in the respiratory chain. The bc1 complex operates through a Q-cycle mechanism that couples electron transfer to generation of the proton gradient that drives ATP synthesis.</text>
</comment>
<evidence type="ECO:0000256" key="9">
    <source>
        <dbReference type="ARBA" id="ARBA00034078"/>
    </source>
</evidence>
<keyword evidence="4" id="KW-0479">Metal-binding</keyword>
<evidence type="ECO:0000256" key="10">
    <source>
        <dbReference type="SAM" id="SignalP"/>
    </source>
</evidence>
<dbReference type="PROSITE" id="PS51318">
    <property type="entry name" value="TAT"/>
    <property type="match status" value="1"/>
</dbReference>
<keyword evidence="13" id="KW-1185">Reference proteome</keyword>
<evidence type="ECO:0000256" key="4">
    <source>
        <dbReference type="ARBA" id="ARBA00022723"/>
    </source>
</evidence>
<dbReference type="InterPro" id="IPR005805">
    <property type="entry name" value="Rieske_Fe-S_prot_C"/>
</dbReference>